<comment type="caution">
    <text evidence="2">The sequence shown here is derived from an EMBL/GenBank/DDBJ whole genome shotgun (WGS) entry which is preliminary data.</text>
</comment>
<protein>
    <submittedName>
        <fullName evidence="2">Uncharacterized protein</fullName>
    </submittedName>
</protein>
<evidence type="ECO:0000256" key="1">
    <source>
        <dbReference type="SAM" id="Phobius"/>
    </source>
</evidence>
<sequence length="120" mass="14030">MVDPQIDLFCCYKIFLVTSPLVSKWKTRLGPIVMQEGRLALIIIICIILLFCGENLYHSVKRKNRFLEKFPIEIKIMLSYQSTSKDRGFDRKLGLRRLSAWTTLTQCTYEYIFGKSVIKS</sequence>
<evidence type="ECO:0000313" key="3">
    <source>
        <dbReference type="Proteomes" id="UP001627154"/>
    </source>
</evidence>
<gene>
    <name evidence="2" type="ORF">TKK_012221</name>
</gene>
<keyword evidence="3" id="KW-1185">Reference proteome</keyword>
<dbReference type="EMBL" id="JBJJXI010000098">
    <property type="protein sequence ID" value="KAL3393347.1"/>
    <property type="molecule type" value="Genomic_DNA"/>
</dbReference>
<keyword evidence="1" id="KW-0472">Membrane</keyword>
<keyword evidence="1" id="KW-1133">Transmembrane helix</keyword>
<dbReference type="Proteomes" id="UP001627154">
    <property type="component" value="Unassembled WGS sequence"/>
</dbReference>
<keyword evidence="1" id="KW-0812">Transmembrane</keyword>
<feature type="transmembrane region" description="Helical" evidence="1">
    <location>
        <begin position="39"/>
        <end position="57"/>
    </location>
</feature>
<reference evidence="2 3" key="1">
    <citation type="journal article" date="2024" name="bioRxiv">
        <title>A reference genome for Trichogramma kaykai: A tiny desert-dwelling parasitoid wasp with competing sex-ratio distorters.</title>
        <authorList>
            <person name="Culotta J."/>
            <person name="Lindsey A.R."/>
        </authorList>
    </citation>
    <scope>NUCLEOTIDE SEQUENCE [LARGE SCALE GENOMIC DNA]</scope>
    <source>
        <strain evidence="2 3">KSX58</strain>
    </source>
</reference>
<name>A0ABD2WKJ4_9HYME</name>
<organism evidence="2 3">
    <name type="scientific">Trichogramma kaykai</name>
    <dbReference type="NCBI Taxonomy" id="54128"/>
    <lineage>
        <taxon>Eukaryota</taxon>
        <taxon>Metazoa</taxon>
        <taxon>Ecdysozoa</taxon>
        <taxon>Arthropoda</taxon>
        <taxon>Hexapoda</taxon>
        <taxon>Insecta</taxon>
        <taxon>Pterygota</taxon>
        <taxon>Neoptera</taxon>
        <taxon>Endopterygota</taxon>
        <taxon>Hymenoptera</taxon>
        <taxon>Apocrita</taxon>
        <taxon>Proctotrupomorpha</taxon>
        <taxon>Chalcidoidea</taxon>
        <taxon>Trichogrammatidae</taxon>
        <taxon>Trichogramma</taxon>
    </lineage>
</organism>
<accession>A0ABD2WKJ4</accession>
<proteinExistence type="predicted"/>
<dbReference type="AlphaFoldDB" id="A0ABD2WKJ4"/>
<evidence type="ECO:0000313" key="2">
    <source>
        <dbReference type="EMBL" id="KAL3393347.1"/>
    </source>
</evidence>